<sequence>MGGSFDPIHNGHLTIAKQAKEKYKLEKIIFVPVNIPWAEKLPLRTKSNHRVDMLNLAIKSEEQFEASLVDIKRGGTSYTIDTINDLQFLLSEGEKFHVIVGADNIKSFCKWQNYDELKARTHIVIASRNNLNARANVDAKYLNNVAINISSTEIREKIQAKQDISGLVPEEVKTYIINKQLYL</sequence>
<keyword evidence="4" id="KW-0548">Nucleotidyltransferase</keyword>
<dbReference type="InterPro" id="IPR014729">
    <property type="entry name" value="Rossmann-like_a/b/a_fold"/>
</dbReference>
<evidence type="ECO:0000256" key="4">
    <source>
        <dbReference type="ARBA" id="ARBA00022695"/>
    </source>
</evidence>
<keyword evidence="3" id="KW-0808">Transferase</keyword>
<accession>A0A382L2J9</accession>
<dbReference type="AlphaFoldDB" id="A0A382L2J9"/>
<evidence type="ECO:0000256" key="5">
    <source>
        <dbReference type="ARBA" id="ARBA00022741"/>
    </source>
</evidence>
<keyword evidence="7" id="KW-0520">NAD</keyword>
<keyword evidence="2" id="KW-0662">Pyridine nucleotide biosynthesis</keyword>
<dbReference type="GO" id="GO:0070566">
    <property type="term" value="F:adenylyltransferase activity"/>
    <property type="evidence" value="ECO:0007669"/>
    <property type="project" value="UniProtKB-ARBA"/>
</dbReference>
<dbReference type="PANTHER" id="PTHR39321:SF3">
    <property type="entry name" value="PHOSPHOPANTETHEINE ADENYLYLTRANSFERASE"/>
    <property type="match status" value="1"/>
</dbReference>
<gene>
    <name evidence="9" type="ORF">METZ01_LOCUS284052</name>
</gene>
<dbReference type="UniPathway" id="UPA00253"/>
<evidence type="ECO:0000256" key="1">
    <source>
        <dbReference type="ARBA" id="ARBA00004790"/>
    </source>
</evidence>
<dbReference type="CDD" id="cd02165">
    <property type="entry name" value="NMNAT"/>
    <property type="match status" value="1"/>
</dbReference>
<dbReference type="SUPFAM" id="SSF52374">
    <property type="entry name" value="Nucleotidylyl transferase"/>
    <property type="match status" value="1"/>
</dbReference>
<dbReference type="InterPro" id="IPR005248">
    <property type="entry name" value="NadD/NMNAT"/>
</dbReference>
<name>A0A382L2J9_9ZZZZ</name>
<keyword evidence="6" id="KW-0067">ATP-binding</keyword>
<evidence type="ECO:0000313" key="9">
    <source>
        <dbReference type="EMBL" id="SVC31198.1"/>
    </source>
</evidence>
<keyword evidence="5" id="KW-0547">Nucleotide-binding</keyword>
<protein>
    <recommendedName>
        <fullName evidence="8">Cytidyltransferase-like domain-containing protein</fullName>
    </recommendedName>
</protein>
<dbReference type="PANTHER" id="PTHR39321">
    <property type="entry name" value="NICOTINATE-NUCLEOTIDE ADENYLYLTRANSFERASE-RELATED"/>
    <property type="match status" value="1"/>
</dbReference>
<dbReference type="Gene3D" id="3.40.50.620">
    <property type="entry name" value="HUPs"/>
    <property type="match status" value="1"/>
</dbReference>
<proteinExistence type="inferred from homology"/>
<dbReference type="HAMAP" id="MF_00244">
    <property type="entry name" value="NaMN_adenylyltr"/>
    <property type="match status" value="1"/>
</dbReference>
<evidence type="ECO:0000256" key="3">
    <source>
        <dbReference type="ARBA" id="ARBA00022679"/>
    </source>
</evidence>
<evidence type="ECO:0000259" key="8">
    <source>
        <dbReference type="Pfam" id="PF01467"/>
    </source>
</evidence>
<evidence type="ECO:0000256" key="7">
    <source>
        <dbReference type="ARBA" id="ARBA00023027"/>
    </source>
</evidence>
<dbReference type="EMBL" id="UINC01084494">
    <property type="protein sequence ID" value="SVC31198.1"/>
    <property type="molecule type" value="Genomic_DNA"/>
</dbReference>
<feature type="domain" description="Cytidyltransferase-like" evidence="8">
    <location>
        <begin position="1"/>
        <end position="157"/>
    </location>
</feature>
<dbReference type="GO" id="GO:0009435">
    <property type="term" value="P:NAD+ biosynthetic process"/>
    <property type="evidence" value="ECO:0007669"/>
    <property type="project" value="UniProtKB-UniPathway"/>
</dbReference>
<evidence type="ECO:0000256" key="6">
    <source>
        <dbReference type="ARBA" id="ARBA00022840"/>
    </source>
</evidence>
<dbReference type="NCBIfam" id="NF000840">
    <property type="entry name" value="PRK00071.1-3"/>
    <property type="match status" value="1"/>
</dbReference>
<comment type="pathway">
    <text evidence="1">Cofactor biosynthesis; NAD(+) biosynthesis.</text>
</comment>
<organism evidence="9">
    <name type="scientific">marine metagenome</name>
    <dbReference type="NCBI Taxonomy" id="408172"/>
    <lineage>
        <taxon>unclassified sequences</taxon>
        <taxon>metagenomes</taxon>
        <taxon>ecological metagenomes</taxon>
    </lineage>
</organism>
<evidence type="ECO:0000256" key="2">
    <source>
        <dbReference type="ARBA" id="ARBA00022642"/>
    </source>
</evidence>
<dbReference type="GO" id="GO:0005524">
    <property type="term" value="F:ATP binding"/>
    <property type="evidence" value="ECO:0007669"/>
    <property type="project" value="UniProtKB-KW"/>
</dbReference>
<dbReference type="Pfam" id="PF01467">
    <property type="entry name" value="CTP_transf_like"/>
    <property type="match status" value="1"/>
</dbReference>
<dbReference type="NCBIfam" id="TIGR00125">
    <property type="entry name" value="cyt_tran_rel"/>
    <property type="match status" value="1"/>
</dbReference>
<dbReference type="NCBIfam" id="TIGR00482">
    <property type="entry name" value="nicotinate (nicotinamide) nucleotide adenylyltransferase"/>
    <property type="match status" value="1"/>
</dbReference>
<reference evidence="9" key="1">
    <citation type="submission" date="2018-05" db="EMBL/GenBank/DDBJ databases">
        <authorList>
            <person name="Lanie J.A."/>
            <person name="Ng W.-L."/>
            <person name="Kazmierczak K.M."/>
            <person name="Andrzejewski T.M."/>
            <person name="Davidsen T.M."/>
            <person name="Wayne K.J."/>
            <person name="Tettelin H."/>
            <person name="Glass J.I."/>
            <person name="Rusch D."/>
            <person name="Podicherti R."/>
            <person name="Tsui H.-C.T."/>
            <person name="Winkler M.E."/>
        </authorList>
    </citation>
    <scope>NUCLEOTIDE SEQUENCE</scope>
</reference>
<dbReference type="InterPro" id="IPR004821">
    <property type="entry name" value="Cyt_trans-like"/>
</dbReference>